<organism evidence="7 8">
    <name type="scientific">Cyphellophora attinorum</name>
    <dbReference type="NCBI Taxonomy" id="1664694"/>
    <lineage>
        <taxon>Eukaryota</taxon>
        <taxon>Fungi</taxon>
        <taxon>Dikarya</taxon>
        <taxon>Ascomycota</taxon>
        <taxon>Pezizomycotina</taxon>
        <taxon>Eurotiomycetes</taxon>
        <taxon>Chaetothyriomycetidae</taxon>
        <taxon>Chaetothyriales</taxon>
        <taxon>Cyphellophoraceae</taxon>
        <taxon>Cyphellophora</taxon>
    </lineage>
</organism>
<dbReference type="InterPro" id="IPR013154">
    <property type="entry name" value="ADH-like_N"/>
</dbReference>
<dbReference type="Pfam" id="PF08240">
    <property type="entry name" value="ADH_N"/>
    <property type="match status" value="1"/>
</dbReference>
<dbReference type="SUPFAM" id="SSF51735">
    <property type="entry name" value="NAD(P)-binding Rossmann-fold domains"/>
    <property type="match status" value="1"/>
</dbReference>
<keyword evidence="4" id="KW-0862">Zinc</keyword>
<evidence type="ECO:0000256" key="1">
    <source>
        <dbReference type="ARBA" id="ARBA00001947"/>
    </source>
</evidence>
<dbReference type="Proteomes" id="UP000038010">
    <property type="component" value="Unassembled WGS sequence"/>
</dbReference>
<dbReference type="STRING" id="1664694.A0A0N1HE80"/>
<evidence type="ECO:0000256" key="5">
    <source>
        <dbReference type="ARBA" id="ARBA00023002"/>
    </source>
</evidence>
<dbReference type="RefSeq" id="XP_018002996.1">
    <property type="nucleotide sequence ID" value="XM_018141975.1"/>
</dbReference>
<feature type="domain" description="Enoyl reductase (ER)" evidence="6">
    <location>
        <begin position="14"/>
        <end position="341"/>
    </location>
</feature>
<dbReference type="CDD" id="cd08297">
    <property type="entry name" value="CAD3"/>
    <property type="match status" value="1"/>
</dbReference>
<dbReference type="Gene3D" id="3.40.50.720">
    <property type="entry name" value="NAD(P)-binding Rossmann-like Domain"/>
    <property type="match status" value="2"/>
</dbReference>
<dbReference type="GeneID" id="28733855"/>
<dbReference type="GO" id="GO:0005737">
    <property type="term" value="C:cytoplasm"/>
    <property type="evidence" value="ECO:0007669"/>
    <property type="project" value="TreeGrafter"/>
</dbReference>
<evidence type="ECO:0000256" key="2">
    <source>
        <dbReference type="ARBA" id="ARBA00008072"/>
    </source>
</evidence>
<dbReference type="EMBL" id="LFJN01000006">
    <property type="protein sequence ID" value="KPI43033.1"/>
    <property type="molecule type" value="Genomic_DNA"/>
</dbReference>
<comment type="similarity">
    <text evidence="2">Belongs to the zinc-containing alcohol dehydrogenase family.</text>
</comment>
<dbReference type="InterPro" id="IPR011032">
    <property type="entry name" value="GroES-like_sf"/>
</dbReference>
<sequence length="346" mass="37173">MAVPKRQWAAVRIGNPSDEARASLEEIDVELPGPDEILIKINWTGVCGSDDALFHGAWKTVGVDVTPEHKGIHGHEGAGDVVAVGENMREKWKIGDRAGIKWFWSVCRRLDCEFCSNGLDEVHCPRQHISGLTKPGTFQQYALSDGKYATRIPDAVPDEEAAPIMCGGITAYVGVKRANLRAGQWIVCIGGGGGLGHLASPKEALTRSLGAEVFIDFEQTPDVGAEVKRVTEYGAHGAVITAYTPAAYESAPNVLRPRGTFVVVGLPHNSKLLAGAYPNTMVLGRLTMVGSCTGSMKDAEEALDLTARGLVHPKLLRGKLRDLDAMFDKMHKGQLAGRAVLKVSDD</sequence>
<dbReference type="GO" id="GO:0004022">
    <property type="term" value="F:alcohol dehydrogenase (NAD+) activity"/>
    <property type="evidence" value="ECO:0007669"/>
    <property type="project" value="TreeGrafter"/>
</dbReference>
<dbReference type="AlphaFoldDB" id="A0A0N1HE80"/>
<dbReference type="VEuPathDB" id="FungiDB:AB675_2036"/>
<evidence type="ECO:0000313" key="8">
    <source>
        <dbReference type="Proteomes" id="UP000038010"/>
    </source>
</evidence>
<evidence type="ECO:0000259" key="6">
    <source>
        <dbReference type="SMART" id="SM00829"/>
    </source>
</evidence>
<dbReference type="PANTHER" id="PTHR42940:SF2">
    <property type="entry name" value="DEHYDROGENASE FAMILY OXIDOREDUCTASE, PUTATIVE (JCVI)-RELATED"/>
    <property type="match status" value="1"/>
</dbReference>
<evidence type="ECO:0000313" key="7">
    <source>
        <dbReference type="EMBL" id="KPI43033.1"/>
    </source>
</evidence>
<dbReference type="Gene3D" id="3.90.180.10">
    <property type="entry name" value="Medium-chain alcohol dehydrogenases, catalytic domain"/>
    <property type="match status" value="2"/>
</dbReference>
<dbReference type="SMART" id="SM00829">
    <property type="entry name" value="PKS_ER"/>
    <property type="match status" value="1"/>
</dbReference>
<dbReference type="InterPro" id="IPR036291">
    <property type="entry name" value="NAD(P)-bd_dom_sf"/>
</dbReference>
<dbReference type="OrthoDB" id="1879366at2759"/>
<accession>A0A0N1HE80</accession>
<keyword evidence="8" id="KW-1185">Reference proteome</keyword>
<comment type="cofactor">
    <cofactor evidence="1">
        <name>Zn(2+)</name>
        <dbReference type="ChEBI" id="CHEBI:29105"/>
    </cofactor>
</comment>
<evidence type="ECO:0000256" key="3">
    <source>
        <dbReference type="ARBA" id="ARBA00022723"/>
    </source>
</evidence>
<protein>
    <submittedName>
        <fullName evidence="7">Alcohol dehydrogenase 2</fullName>
    </submittedName>
</protein>
<evidence type="ECO:0000256" key="4">
    <source>
        <dbReference type="ARBA" id="ARBA00022833"/>
    </source>
</evidence>
<dbReference type="Pfam" id="PF00107">
    <property type="entry name" value="ADH_zinc_N"/>
    <property type="match status" value="1"/>
</dbReference>
<comment type="caution">
    <text evidence="7">The sequence shown here is derived from an EMBL/GenBank/DDBJ whole genome shotgun (WGS) entry which is preliminary data.</text>
</comment>
<dbReference type="InterPro" id="IPR020843">
    <property type="entry name" value="ER"/>
</dbReference>
<keyword evidence="5" id="KW-0560">Oxidoreductase</keyword>
<reference evidence="7 8" key="1">
    <citation type="submission" date="2015-06" db="EMBL/GenBank/DDBJ databases">
        <title>Draft genome of the ant-associated black yeast Phialophora attae CBS 131958.</title>
        <authorList>
            <person name="Moreno L.F."/>
            <person name="Stielow B.J."/>
            <person name="de Hoog S."/>
            <person name="Vicente V.A."/>
            <person name="Weiss V.A."/>
            <person name="de Vries M."/>
            <person name="Cruz L.M."/>
            <person name="Souza E.M."/>
        </authorList>
    </citation>
    <scope>NUCLEOTIDE SEQUENCE [LARGE SCALE GENOMIC DNA]</scope>
    <source>
        <strain evidence="7 8">CBS 131958</strain>
    </source>
</reference>
<dbReference type="InterPro" id="IPR013149">
    <property type="entry name" value="ADH-like_C"/>
</dbReference>
<dbReference type="PANTHER" id="PTHR42940">
    <property type="entry name" value="ALCOHOL DEHYDROGENASE 1-RELATED"/>
    <property type="match status" value="1"/>
</dbReference>
<dbReference type="SUPFAM" id="SSF50129">
    <property type="entry name" value="GroES-like"/>
    <property type="match status" value="1"/>
</dbReference>
<keyword evidence="3" id="KW-0479">Metal-binding</keyword>
<dbReference type="GO" id="GO:0046872">
    <property type="term" value="F:metal ion binding"/>
    <property type="evidence" value="ECO:0007669"/>
    <property type="project" value="UniProtKB-KW"/>
</dbReference>
<name>A0A0N1HE80_9EURO</name>
<proteinExistence type="inferred from homology"/>
<gene>
    <name evidence="7" type="ORF">AB675_2036</name>
</gene>